<keyword evidence="3" id="KW-1185">Reference proteome</keyword>
<evidence type="ECO:0000259" key="1">
    <source>
        <dbReference type="PROSITE" id="PS50003"/>
    </source>
</evidence>
<reference evidence="2" key="1">
    <citation type="submission" date="2021-01" db="EMBL/GenBank/DDBJ databases">
        <authorList>
            <consortium name="Genoscope - CEA"/>
            <person name="William W."/>
        </authorList>
    </citation>
    <scope>NUCLEOTIDE SEQUENCE</scope>
</reference>
<comment type="caution">
    <text evidence="2">The sequence shown here is derived from an EMBL/GenBank/DDBJ whole genome shotgun (WGS) entry which is preliminary data.</text>
</comment>
<proteinExistence type="predicted"/>
<gene>
    <name evidence="2" type="ORF">PPRIM_AZ9-3.1.T0640015</name>
</gene>
<dbReference type="Pfam" id="PF00169">
    <property type="entry name" value="PH"/>
    <property type="match status" value="1"/>
</dbReference>
<sequence>MDTHKYVKAGEIFVKHHKFGVEKIRLIYILDDILYWTKPEDLNKQKPKGKIKLEDILQIENGLKKAKKLKDLERASNCFTIITKERTLELEASNVQIKNLWTNIINNILKKQQTPNQ</sequence>
<evidence type="ECO:0000313" key="2">
    <source>
        <dbReference type="EMBL" id="CAD8080553.1"/>
    </source>
</evidence>
<dbReference type="EMBL" id="CAJJDM010000066">
    <property type="protein sequence ID" value="CAD8080553.1"/>
    <property type="molecule type" value="Genomic_DNA"/>
</dbReference>
<dbReference type="SMART" id="SM00233">
    <property type="entry name" value="PH"/>
    <property type="match status" value="1"/>
</dbReference>
<dbReference type="Proteomes" id="UP000688137">
    <property type="component" value="Unassembled WGS sequence"/>
</dbReference>
<feature type="domain" description="PH" evidence="1">
    <location>
        <begin position="5"/>
        <end position="110"/>
    </location>
</feature>
<protein>
    <recommendedName>
        <fullName evidence="1">PH domain-containing protein</fullName>
    </recommendedName>
</protein>
<organism evidence="2 3">
    <name type="scientific">Paramecium primaurelia</name>
    <dbReference type="NCBI Taxonomy" id="5886"/>
    <lineage>
        <taxon>Eukaryota</taxon>
        <taxon>Sar</taxon>
        <taxon>Alveolata</taxon>
        <taxon>Ciliophora</taxon>
        <taxon>Intramacronucleata</taxon>
        <taxon>Oligohymenophorea</taxon>
        <taxon>Peniculida</taxon>
        <taxon>Parameciidae</taxon>
        <taxon>Paramecium</taxon>
    </lineage>
</organism>
<dbReference type="InterPro" id="IPR001849">
    <property type="entry name" value="PH_domain"/>
</dbReference>
<dbReference type="AlphaFoldDB" id="A0A8S1MU21"/>
<accession>A0A8S1MU21</accession>
<evidence type="ECO:0000313" key="3">
    <source>
        <dbReference type="Proteomes" id="UP000688137"/>
    </source>
</evidence>
<dbReference type="PROSITE" id="PS50003">
    <property type="entry name" value="PH_DOMAIN"/>
    <property type="match status" value="1"/>
</dbReference>
<dbReference type="CDD" id="cd00821">
    <property type="entry name" value="PH"/>
    <property type="match status" value="1"/>
</dbReference>
<name>A0A8S1MU21_PARPR</name>